<dbReference type="Proteomes" id="UP000756346">
    <property type="component" value="Unassembled WGS sequence"/>
</dbReference>
<protein>
    <submittedName>
        <fullName evidence="2">Uncharacterized protein</fullName>
    </submittedName>
</protein>
<feature type="region of interest" description="Disordered" evidence="1">
    <location>
        <begin position="1"/>
        <end position="37"/>
    </location>
</feature>
<sequence length="152" mass="16287">MSDRSNAPAPTSSKVKFTRRGRRVKRGNKANKGKDHSTQLTLDTTGLVQWHLPGNIQKWVAYKAAQPTHNLLKQAVSADGGSAPRAWSVGWGCFYRTPSDHSSLCSLAGDVDVLAGRRTRTAVSRGIPPIFALDTLVAPVHGGEMAVASGRL</sequence>
<evidence type="ECO:0000256" key="1">
    <source>
        <dbReference type="SAM" id="MobiDB-lite"/>
    </source>
</evidence>
<reference evidence="2" key="1">
    <citation type="journal article" date="2021" name="Nat. Commun.">
        <title>Genetic determinants of endophytism in the Arabidopsis root mycobiome.</title>
        <authorList>
            <person name="Mesny F."/>
            <person name="Miyauchi S."/>
            <person name="Thiergart T."/>
            <person name="Pickel B."/>
            <person name="Atanasova L."/>
            <person name="Karlsson M."/>
            <person name="Huettel B."/>
            <person name="Barry K.W."/>
            <person name="Haridas S."/>
            <person name="Chen C."/>
            <person name="Bauer D."/>
            <person name="Andreopoulos W."/>
            <person name="Pangilinan J."/>
            <person name="LaButti K."/>
            <person name="Riley R."/>
            <person name="Lipzen A."/>
            <person name="Clum A."/>
            <person name="Drula E."/>
            <person name="Henrissat B."/>
            <person name="Kohler A."/>
            <person name="Grigoriev I.V."/>
            <person name="Martin F.M."/>
            <person name="Hacquard S."/>
        </authorList>
    </citation>
    <scope>NUCLEOTIDE SEQUENCE</scope>
    <source>
        <strain evidence="2">MPI-CAGE-CH-0230</strain>
    </source>
</reference>
<dbReference type="GeneID" id="70186731"/>
<proteinExistence type="predicted"/>
<dbReference type="EMBL" id="JAGTJQ010000009">
    <property type="protein sequence ID" value="KAH7025011.1"/>
    <property type="molecule type" value="Genomic_DNA"/>
</dbReference>
<organism evidence="2 3">
    <name type="scientific">Microdochium trichocladiopsis</name>
    <dbReference type="NCBI Taxonomy" id="1682393"/>
    <lineage>
        <taxon>Eukaryota</taxon>
        <taxon>Fungi</taxon>
        <taxon>Dikarya</taxon>
        <taxon>Ascomycota</taxon>
        <taxon>Pezizomycotina</taxon>
        <taxon>Sordariomycetes</taxon>
        <taxon>Xylariomycetidae</taxon>
        <taxon>Xylariales</taxon>
        <taxon>Microdochiaceae</taxon>
        <taxon>Microdochium</taxon>
    </lineage>
</organism>
<dbReference type="RefSeq" id="XP_046008559.1">
    <property type="nucleotide sequence ID" value="XM_046157185.1"/>
</dbReference>
<gene>
    <name evidence="2" type="ORF">B0I36DRAFT_353187</name>
</gene>
<feature type="compositionally biased region" description="Basic residues" evidence="1">
    <location>
        <begin position="16"/>
        <end position="31"/>
    </location>
</feature>
<dbReference type="AlphaFoldDB" id="A0A9P8Y1A6"/>
<evidence type="ECO:0000313" key="2">
    <source>
        <dbReference type="EMBL" id="KAH7025011.1"/>
    </source>
</evidence>
<accession>A0A9P8Y1A6</accession>
<keyword evidence="3" id="KW-1185">Reference proteome</keyword>
<name>A0A9P8Y1A6_9PEZI</name>
<feature type="compositionally biased region" description="Polar residues" evidence="1">
    <location>
        <begin position="1"/>
        <end position="15"/>
    </location>
</feature>
<evidence type="ECO:0000313" key="3">
    <source>
        <dbReference type="Proteomes" id="UP000756346"/>
    </source>
</evidence>
<comment type="caution">
    <text evidence="2">The sequence shown here is derived from an EMBL/GenBank/DDBJ whole genome shotgun (WGS) entry which is preliminary data.</text>
</comment>